<dbReference type="GO" id="GO:0005506">
    <property type="term" value="F:iron ion binding"/>
    <property type="evidence" value="ECO:0007669"/>
    <property type="project" value="InterPro"/>
</dbReference>
<proteinExistence type="predicted"/>
<dbReference type="EMBL" id="CP045737">
    <property type="protein sequence ID" value="QGG41989.1"/>
    <property type="molecule type" value="Genomic_DNA"/>
</dbReference>
<dbReference type="GO" id="GO:0050479">
    <property type="term" value="F:glyceryl-ether monooxygenase activity"/>
    <property type="evidence" value="ECO:0007669"/>
    <property type="project" value="TreeGrafter"/>
</dbReference>
<dbReference type="InterPro" id="IPR006694">
    <property type="entry name" value="Fatty_acid_hydroxylase"/>
</dbReference>
<evidence type="ECO:0000313" key="10">
    <source>
        <dbReference type="Proteomes" id="UP000392064"/>
    </source>
</evidence>
<evidence type="ECO:0000256" key="7">
    <source>
        <dbReference type="SAM" id="Phobius"/>
    </source>
</evidence>
<evidence type="ECO:0000256" key="1">
    <source>
        <dbReference type="ARBA" id="ARBA00004127"/>
    </source>
</evidence>
<keyword evidence="5" id="KW-0443">Lipid metabolism</keyword>
<evidence type="ECO:0000256" key="2">
    <source>
        <dbReference type="ARBA" id="ARBA00022692"/>
    </source>
</evidence>
<evidence type="ECO:0000256" key="4">
    <source>
        <dbReference type="ARBA" id="ARBA00023002"/>
    </source>
</evidence>
<evidence type="ECO:0000256" key="5">
    <source>
        <dbReference type="ARBA" id="ARBA00023098"/>
    </source>
</evidence>
<evidence type="ECO:0000259" key="8">
    <source>
        <dbReference type="Pfam" id="PF04116"/>
    </source>
</evidence>
<feature type="domain" description="Fatty acid hydroxylase" evidence="8">
    <location>
        <begin position="101"/>
        <end position="233"/>
    </location>
</feature>
<dbReference type="PANTHER" id="PTHR21624:SF1">
    <property type="entry name" value="ALKYLGLYCEROL MONOOXYGENASE"/>
    <property type="match status" value="1"/>
</dbReference>
<evidence type="ECO:0000256" key="6">
    <source>
        <dbReference type="ARBA" id="ARBA00023136"/>
    </source>
</evidence>
<dbReference type="PANTHER" id="PTHR21624">
    <property type="entry name" value="STEROL DESATURASE-RELATED PROTEIN"/>
    <property type="match status" value="1"/>
</dbReference>
<reference evidence="9 10" key="1">
    <citation type="submission" date="2019-11" db="EMBL/GenBank/DDBJ databases">
        <authorList>
            <person name="Li J."/>
        </authorList>
    </citation>
    <scope>NUCLEOTIDE SEQUENCE [LARGE SCALE GENOMIC DNA]</scope>
    <source>
        <strain evidence="9 10">MF47</strain>
    </source>
</reference>
<keyword evidence="10" id="KW-1185">Reference proteome</keyword>
<keyword evidence="3 7" id="KW-1133">Transmembrane helix</keyword>
<feature type="transmembrane region" description="Helical" evidence="7">
    <location>
        <begin position="66"/>
        <end position="85"/>
    </location>
</feature>
<sequence length="311" mass="36101">MWDAFSHNLKDPAGAAIPFFLLFMVIEMFAVRREEAHDRDEQSAHQVKGYLAEDTRTSLTMFGASIAFSAVFRTAAFLLYTVLYVHVAPWHLSASNPWTWVGVIIGVDFLWYVYHRFAHRVRIGWAGHQAHHSSLFFNFSTALRQKWNQWFEVMIWLPLPLLGVPPWMIYFVFSLNLIWQFHLHTEKIEKFPRWWEAVFNTPSHHRVHHGSDAIYLDRNYGGIFIVWDRLFGSFQPELHRPTYGLTVPVDTYNVWSLQYGEYKKIWQDVRQARGVRDKLGYVLGPPGWAPRSHAGGVDRGRIGAGGGTLAE</sequence>
<evidence type="ECO:0000313" key="9">
    <source>
        <dbReference type="EMBL" id="QGG41989.1"/>
    </source>
</evidence>
<keyword evidence="6 7" id="KW-0472">Membrane</keyword>
<comment type="subcellular location">
    <subcellularLocation>
        <location evidence="1">Endomembrane system</location>
        <topology evidence="1">Multi-pass membrane protein</topology>
    </subcellularLocation>
</comment>
<protein>
    <submittedName>
        <fullName evidence="9">C-5 sterol desaturase</fullName>
    </submittedName>
</protein>
<dbReference type="InterPro" id="IPR051689">
    <property type="entry name" value="Sterol_desaturase/TMEM195"/>
</dbReference>
<feature type="transmembrane region" description="Helical" evidence="7">
    <location>
        <begin position="97"/>
        <end position="114"/>
    </location>
</feature>
<keyword evidence="2 7" id="KW-0812">Transmembrane</keyword>
<dbReference type="GO" id="GO:0006643">
    <property type="term" value="P:membrane lipid metabolic process"/>
    <property type="evidence" value="ECO:0007669"/>
    <property type="project" value="TreeGrafter"/>
</dbReference>
<organism evidence="9 10">
    <name type="scientific">Aeromicrobium yanjiei</name>
    <dbReference type="NCBI Taxonomy" id="2662028"/>
    <lineage>
        <taxon>Bacteria</taxon>
        <taxon>Bacillati</taxon>
        <taxon>Actinomycetota</taxon>
        <taxon>Actinomycetes</taxon>
        <taxon>Propionibacteriales</taxon>
        <taxon>Nocardioidaceae</taxon>
        <taxon>Aeromicrobium</taxon>
    </lineage>
</organism>
<dbReference type="GO" id="GO:0012505">
    <property type="term" value="C:endomembrane system"/>
    <property type="evidence" value="ECO:0007669"/>
    <property type="project" value="UniProtKB-SubCell"/>
</dbReference>
<dbReference type="Proteomes" id="UP000392064">
    <property type="component" value="Chromosome"/>
</dbReference>
<accession>A0A5Q2MJQ8</accession>
<gene>
    <name evidence="9" type="ORF">GEV26_11770</name>
</gene>
<feature type="transmembrane region" description="Helical" evidence="7">
    <location>
        <begin position="12"/>
        <end position="31"/>
    </location>
</feature>
<feature type="transmembrane region" description="Helical" evidence="7">
    <location>
        <begin position="153"/>
        <end position="179"/>
    </location>
</feature>
<dbReference type="AlphaFoldDB" id="A0A5Q2MJQ8"/>
<dbReference type="GO" id="GO:0008610">
    <property type="term" value="P:lipid biosynthetic process"/>
    <property type="evidence" value="ECO:0007669"/>
    <property type="project" value="InterPro"/>
</dbReference>
<dbReference type="Pfam" id="PF04116">
    <property type="entry name" value="FA_hydroxylase"/>
    <property type="match status" value="1"/>
</dbReference>
<keyword evidence="4" id="KW-0560">Oxidoreductase</keyword>
<evidence type="ECO:0000256" key="3">
    <source>
        <dbReference type="ARBA" id="ARBA00022989"/>
    </source>
</evidence>
<dbReference type="GO" id="GO:0016020">
    <property type="term" value="C:membrane"/>
    <property type="evidence" value="ECO:0007669"/>
    <property type="project" value="GOC"/>
</dbReference>
<name>A0A5Q2MJQ8_9ACTN</name>
<dbReference type="KEGG" id="aef:GEV26_11770"/>
<dbReference type="RefSeq" id="WP_153653258.1">
    <property type="nucleotide sequence ID" value="NZ_CP045737.1"/>
</dbReference>